<evidence type="ECO:0000313" key="2">
    <source>
        <dbReference type="EMBL" id="CAL1154747.1"/>
    </source>
</evidence>
<accession>A0A9P1CZ94</accession>
<keyword evidence="3" id="KW-1185">Reference proteome</keyword>
<gene>
    <name evidence="1" type="ORF">C1SCF055_LOCUS27422</name>
</gene>
<evidence type="ECO:0000313" key="3">
    <source>
        <dbReference type="Proteomes" id="UP001152797"/>
    </source>
</evidence>
<proteinExistence type="predicted"/>
<evidence type="ECO:0000313" key="1">
    <source>
        <dbReference type="EMBL" id="CAI4001372.1"/>
    </source>
</evidence>
<dbReference type="AlphaFoldDB" id="A0A9P1CZ94"/>
<organism evidence="1">
    <name type="scientific">Cladocopium goreaui</name>
    <dbReference type="NCBI Taxonomy" id="2562237"/>
    <lineage>
        <taxon>Eukaryota</taxon>
        <taxon>Sar</taxon>
        <taxon>Alveolata</taxon>
        <taxon>Dinophyceae</taxon>
        <taxon>Suessiales</taxon>
        <taxon>Symbiodiniaceae</taxon>
        <taxon>Cladocopium</taxon>
    </lineage>
</organism>
<protein>
    <submittedName>
        <fullName evidence="1">Uncharacterized protein</fullName>
    </submittedName>
</protein>
<dbReference type="EMBL" id="CAMXCT010002924">
    <property type="protein sequence ID" value="CAI4001372.1"/>
    <property type="molecule type" value="Genomic_DNA"/>
</dbReference>
<sequence>AFQRRDGFLLKVRYLLPCHGTYECANAKLPHFNLVVSPTQEAGVQVNWTGKELACALYDGLVVAEPSGLGCFEIGVSRWEAQGTRLWFWTHGEYIDKSSKEEPAFIRAICEAKIAELFASQRRTGWCHDGVLRPLEVSIRKVTQGEAARAFATVSEISGEFTRSSKTFGEFHLQDFGIEAIEPQTYLYLAQDWWNVPGDLQNL</sequence>
<dbReference type="EMBL" id="CAMXCT030002924">
    <property type="protein sequence ID" value="CAL4788684.1"/>
    <property type="molecule type" value="Genomic_DNA"/>
</dbReference>
<comment type="caution">
    <text evidence="1">The sequence shown here is derived from an EMBL/GenBank/DDBJ whole genome shotgun (WGS) entry which is preliminary data.</text>
</comment>
<dbReference type="EMBL" id="CAMXCT020002924">
    <property type="protein sequence ID" value="CAL1154747.1"/>
    <property type="molecule type" value="Genomic_DNA"/>
</dbReference>
<reference evidence="2" key="2">
    <citation type="submission" date="2024-04" db="EMBL/GenBank/DDBJ databases">
        <authorList>
            <person name="Chen Y."/>
            <person name="Shah S."/>
            <person name="Dougan E. K."/>
            <person name="Thang M."/>
            <person name="Chan C."/>
        </authorList>
    </citation>
    <scope>NUCLEOTIDE SEQUENCE [LARGE SCALE GENOMIC DNA]</scope>
</reference>
<reference evidence="1" key="1">
    <citation type="submission" date="2022-10" db="EMBL/GenBank/DDBJ databases">
        <authorList>
            <person name="Chen Y."/>
            <person name="Dougan E. K."/>
            <person name="Chan C."/>
            <person name="Rhodes N."/>
            <person name="Thang M."/>
        </authorList>
    </citation>
    <scope>NUCLEOTIDE SEQUENCE</scope>
</reference>
<dbReference type="Proteomes" id="UP001152797">
    <property type="component" value="Unassembled WGS sequence"/>
</dbReference>
<name>A0A9P1CZ94_9DINO</name>
<feature type="non-terminal residue" evidence="1">
    <location>
        <position position="1"/>
    </location>
</feature>